<dbReference type="GO" id="GO:0004180">
    <property type="term" value="F:carboxypeptidase activity"/>
    <property type="evidence" value="ECO:0007669"/>
    <property type="project" value="UniProtKB-KW"/>
</dbReference>
<feature type="region of interest" description="Disordered" evidence="1">
    <location>
        <begin position="43"/>
        <end position="101"/>
    </location>
</feature>
<feature type="domain" description="D-alanyl-D-alanine carboxypeptidase-like core" evidence="2">
    <location>
        <begin position="147"/>
        <end position="272"/>
    </location>
</feature>
<keyword evidence="3" id="KW-0645">Protease</keyword>
<keyword evidence="3" id="KW-0378">Hydrolase</keyword>
<dbReference type="InterPro" id="IPR052179">
    <property type="entry name" value="DD-CPase-like"/>
</dbReference>
<name>A0A1H6YCK8_9MICO</name>
<dbReference type="GO" id="GO:0006508">
    <property type="term" value="P:proteolysis"/>
    <property type="evidence" value="ECO:0007669"/>
    <property type="project" value="InterPro"/>
</dbReference>
<dbReference type="OrthoDB" id="9792074at2"/>
<dbReference type="AlphaFoldDB" id="A0A1H6YCK8"/>
<dbReference type="Pfam" id="PF02557">
    <property type="entry name" value="VanY"/>
    <property type="match status" value="1"/>
</dbReference>
<keyword evidence="4" id="KW-1185">Reference proteome</keyword>
<proteinExistence type="predicted"/>
<evidence type="ECO:0000259" key="2">
    <source>
        <dbReference type="Pfam" id="PF02557"/>
    </source>
</evidence>
<dbReference type="EMBL" id="FNZI01000003">
    <property type="protein sequence ID" value="SEJ36767.1"/>
    <property type="molecule type" value="Genomic_DNA"/>
</dbReference>
<evidence type="ECO:0000313" key="3">
    <source>
        <dbReference type="EMBL" id="SEJ36767.1"/>
    </source>
</evidence>
<feature type="compositionally biased region" description="Low complexity" evidence="1">
    <location>
        <begin position="48"/>
        <end position="89"/>
    </location>
</feature>
<dbReference type="InterPro" id="IPR058193">
    <property type="entry name" value="VanY/YodJ_core_dom"/>
</dbReference>
<organism evidence="3 4">
    <name type="scientific">Demequina mangrovi</name>
    <dbReference type="NCBI Taxonomy" id="1043493"/>
    <lineage>
        <taxon>Bacteria</taxon>
        <taxon>Bacillati</taxon>
        <taxon>Actinomycetota</taxon>
        <taxon>Actinomycetes</taxon>
        <taxon>Micrococcales</taxon>
        <taxon>Demequinaceae</taxon>
        <taxon>Demequina</taxon>
    </lineage>
</organism>
<accession>A0A1H6YCK8</accession>
<dbReference type="STRING" id="1043493.SAMN05421637_1587"/>
<reference evidence="4" key="1">
    <citation type="submission" date="2016-10" db="EMBL/GenBank/DDBJ databases">
        <authorList>
            <person name="Varghese N."/>
        </authorList>
    </citation>
    <scope>NUCLEOTIDE SEQUENCE [LARGE SCALE GENOMIC DNA]</scope>
    <source>
        <strain evidence="4">DSM 24868</strain>
    </source>
</reference>
<dbReference type="InterPro" id="IPR009045">
    <property type="entry name" value="Zn_M74/Hedgehog-like"/>
</dbReference>
<dbReference type="Gene3D" id="3.30.1380.10">
    <property type="match status" value="1"/>
</dbReference>
<protein>
    <submittedName>
        <fullName evidence="3">D-Ala-D-Ala carboxypeptidase. Metallo peptidase. MEROPS family M15B</fullName>
    </submittedName>
</protein>
<evidence type="ECO:0000256" key="1">
    <source>
        <dbReference type="SAM" id="MobiDB-lite"/>
    </source>
</evidence>
<dbReference type="PANTHER" id="PTHR34385:SF1">
    <property type="entry name" value="PEPTIDOGLYCAN L-ALANYL-D-GLUTAMATE ENDOPEPTIDASE CWLK"/>
    <property type="match status" value="1"/>
</dbReference>
<sequence>MRVSHEPVYVYRRRRLGAALAVAVLGTLAGFGSAEVADRMLGGDGDESSAAALASSPSASVAAAQAEPTASESPTASPSASPSATAASPSPEPSPAEEADPGFDLAALSVDDPASTWVVVNKLRPLDPEGFAPEDLASVDGVGGGARMRADAAAAMTALHAAAEEADAGFSITTGYRDHAFQSSLYEGYVASRGRSAADRFSARPGYSEHQTGLAADIRSEGCDLEACFASTAAGVFVAEHGWEFGFIVRYPAGAEDVTGYIYEPWHLRYVGVELAAYLHEEGVATLEEAFGLDPAPDYG</sequence>
<dbReference type="eggNOG" id="COG1876">
    <property type="taxonomic scope" value="Bacteria"/>
</dbReference>
<dbReference type="RefSeq" id="WP_143058929.1">
    <property type="nucleotide sequence ID" value="NZ_BBLU01000004.1"/>
</dbReference>
<dbReference type="CDD" id="cd14852">
    <property type="entry name" value="LD-carboxypeptidase"/>
    <property type="match status" value="1"/>
</dbReference>
<evidence type="ECO:0000313" key="4">
    <source>
        <dbReference type="Proteomes" id="UP000183315"/>
    </source>
</evidence>
<dbReference type="PANTHER" id="PTHR34385">
    <property type="entry name" value="D-ALANYL-D-ALANINE CARBOXYPEPTIDASE"/>
    <property type="match status" value="1"/>
</dbReference>
<dbReference type="Proteomes" id="UP000183315">
    <property type="component" value="Unassembled WGS sequence"/>
</dbReference>
<dbReference type="InterPro" id="IPR003709">
    <property type="entry name" value="VanY-like_core_dom"/>
</dbReference>
<keyword evidence="3" id="KW-0121">Carboxypeptidase</keyword>
<dbReference type="SUPFAM" id="SSF55166">
    <property type="entry name" value="Hedgehog/DD-peptidase"/>
    <property type="match status" value="1"/>
</dbReference>
<gene>
    <name evidence="3" type="ORF">SAMN05421637_1587</name>
</gene>